<dbReference type="InterPro" id="IPR036875">
    <property type="entry name" value="Znf_CCHC_sf"/>
</dbReference>
<dbReference type="PROSITE" id="PS50158">
    <property type="entry name" value="ZF_CCHC"/>
    <property type="match status" value="1"/>
</dbReference>
<accession>A0A8S9X7V8</accession>
<proteinExistence type="predicted"/>
<dbReference type="PANTHER" id="PTHR45823">
    <property type="entry name" value="T-SNARE COILED-COIL HOMOLOGY DOMAIN-CONTAINING PROTEIN"/>
    <property type="match status" value="1"/>
</dbReference>
<dbReference type="Proteomes" id="UP000466442">
    <property type="component" value="Unassembled WGS sequence"/>
</dbReference>
<organism evidence="4 5">
    <name type="scientific">Apolygus lucorum</name>
    <name type="common">Small green plant bug</name>
    <name type="synonym">Lygocoris lucorum</name>
    <dbReference type="NCBI Taxonomy" id="248454"/>
    <lineage>
        <taxon>Eukaryota</taxon>
        <taxon>Metazoa</taxon>
        <taxon>Ecdysozoa</taxon>
        <taxon>Arthropoda</taxon>
        <taxon>Hexapoda</taxon>
        <taxon>Insecta</taxon>
        <taxon>Pterygota</taxon>
        <taxon>Neoptera</taxon>
        <taxon>Paraneoptera</taxon>
        <taxon>Hemiptera</taxon>
        <taxon>Heteroptera</taxon>
        <taxon>Panheteroptera</taxon>
        <taxon>Cimicomorpha</taxon>
        <taxon>Miridae</taxon>
        <taxon>Mirini</taxon>
        <taxon>Apolygus</taxon>
    </lineage>
</organism>
<evidence type="ECO:0000259" key="3">
    <source>
        <dbReference type="PROSITE" id="PS50158"/>
    </source>
</evidence>
<dbReference type="Pfam" id="PF14893">
    <property type="entry name" value="PNMA"/>
    <property type="match status" value="1"/>
</dbReference>
<keyword evidence="1" id="KW-0479">Metal-binding</keyword>
<dbReference type="PANTHER" id="PTHR45823:SF1">
    <property type="entry name" value="T-SNARE COILED-COIL HOMOLOGY DOMAIN-CONTAINING PROTEIN"/>
    <property type="match status" value="1"/>
</dbReference>
<feature type="region of interest" description="Disordered" evidence="2">
    <location>
        <begin position="1"/>
        <end position="34"/>
    </location>
</feature>
<dbReference type="InterPro" id="IPR001878">
    <property type="entry name" value="Znf_CCHC"/>
</dbReference>
<dbReference type="GO" id="GO:0008270">
    <property type="term" value="F:zinc ion binding"/>
    <property type="evidence" value="ECO:0007669"/>
    <property type="project" value="UniProtKB-KW"/>
</dbReference>
<dbReference type="EMBL" id="WIXP02000010">
    <property type="protein sequence ID" value="KAF6203665.1"/>
    <property type="molecule type" value="Genomic_DNA"/>
</dbReference>
<gene>
    <name evidence="4" type="ORF">GE061_001997</name>
</gene>
<name>A0A8S9X7V8_APOLU</name>
<keyword evidence="1" id="KW-0863">Zinc-finger</keyword>
<dbReference type="OrthoDB" id="6625979at2759"/>
<sequence>MPRPRQQLPTARTVSTRQRAADESPSTLNDEPPVIESDETFTQMNCADETHGNVGHNFTMLLAENRRLIFENARLQEENRQFHERNSALCSRCNDALHHNSRLIAYEVSLLPYEGKTDWEEYLSHVDVVAQSNGWNEQRKAQKLASSLRGPALSILSTLSTNERTEWVPLTTALSKRFGQQNLGPKWQASLEARRQKTGESLSDLAADIEKMARLALPGWPESCKEQMGVRAFLKALADEDLKRVLAAAVPESVQDALTRAQLIEAAMNKEGCWECGQGGHARAKCPKRKQPQPQEN</sequence>
<evidence type="ECO:0000313" key="5">
    <source>
        <dbReference type="Proteomes" id="UP000466442"/>
    </source>
</evidence>
<keyword evidence="1" id="KW-0862">Zinc</keyword>
<dbReference type="AlphaFoldDB" id="A0A8S9X7V8"/>
<reference evidence="4" key="1">
    <citation type="journal article" date="2021" name="Mol. Ecol. Resour.">
        <title>Apolygus lucorum genome provides insights into omnivorousness and mesophyll feeding.</title>
        <authorList>
            <person name="Liu Y."/>
            <person name="Liu H."/>
            <person name="Wang H."/>
            <person name="Huang T."/>
            <person name="Liu B."/>
            <person name="Yang B."/>
            <person name="Yin L."/>
            <person name="Li B."/>
            <person name="Zhang Y."/>
            <person name="Zhang S."/>
            <person name="Jiang F."/>
            <person name="Zhang X."/>
            <person name="Ren Y."/>
            <person name="Wang B."/>
            <person name="Wang S."/>
            <person name="Lu Y."/>
            <person name="Wu K."/>
            <person name="Fan W."/>
            <person name="Wang G."/>
        </authorList>
    </citation>
    <scope>NUCLEOTIDE SEQUENCE</scope>
    <source>
        <strain evidence="4">12Hb</strain>
    </source>
</reference>
<feature type="compositionally biased region" description="Polar residues" evidence="2">
    <location>
        <begin position="7"/>
        <end position="29"/>
    </location>
</feature>
<dbReference type="InterPro" id="IPR048270">
    <property type="entry name" value="PNMA_C"/>
</dbReference>
<evidence type="ECO:0000256" key="1">
    <source>
        <dbReference type="PROSITE-ProRule" id="PRU00047"/>
    </source>
</evidence>
<comment type="caution">
    <text evidence="4">The sequence shown here is derived from an EMBL/GenBank/DDBJ whole genome shotgun (WGS) entry which is preliminary data.</text>
</comment>
<keyword evidence="5" id="KW-1185">Reference proteome</keyword>
<feature type="domain" description="CCHC-type" evidence="3">
    <location>
        <begin position="273"/>
        <end position="288"/>
    </location>
</feature>
<protein>
    <recommendedName>
        <fullName evidence="3">CCHC-type domain-containing protein</fullName>
    </recommendedName>
</protein>
<evidence type="ECO:0000256" key="2">
    <source>
        <dbReference type="SAM" id="MobiDB-lite"/>
    </source>
</evidence>
<dbReference type="SUPFAM" id="SSF57756">
    <property type="entry name" value="Retrovirus zinc finger-like domains"/>
    <property type="match status" value="1"/>
</dbReference>
<dbReference type="GO" id="GO:0003676">
    <property type="term" value="F:nucleic acid binding"/>
    <property type="evidence" value="ECO:0007669"/>
    <property type="project" value="InterPro"/>
</dbReference>
<evidence type="ECO:0000313" key="4">
    <source>
        <dbReference type="EMBL" id="KAF6203665.1"/>
    </source>
</evidence>